<dbReference type="Pfam" id="PF06737">
    <property type="entry name" value="Transglycosylas"/>
    <property type="match status" value="1"/>
</dbReference>
<sequence>MRRTLSIASAVALAAASMLVAAGTALADPSADAWASVRKCESSGNYGINTGNGYYGAYQFDVATWRSVGGTGLPSDASPAEQDYRALYLYRLRGWSPWICAALSGVTEDSSARSGRVPTRAEAAYMSGGSASYSPVDTSTCRVGSTTAPPWGGVAFTQGHTYRDLTCWQRQLGQQGYGLQGSGYFGANTLAALHRFQAAKGLPASNSIDQRAWVAAWGTSGGVKPGVTPVPAKPAPAKPAPTKPAPAKPAPAKPAPAAPAVAVWPGLTKAACHVGAATAPAWPGKSWTSGAYDRDLACWQMQMGARGYDLHGNGWFGANTLAAAKDLQNRNRLGGSGLIGPKTWKAAWEGKARR</sequence>
<gene>
    <name evidence="6" type="ORF">GCM10011594_30620</name>
</gene>
<reference evidence="6" key="1">
    <citation type="journal article" date="2014" name="Int. J. Syst. Evol. Microbiol.">
        <title>Complete genome sequence of Corynebacterium casei LMG S-19264T (=DSM 44701T), isolated from a smear-ripened cheese.</title>
        <authorList>
            <consortium name="US DOE Joint Genome Institute (JGI-PGF)"/>
            <person name="Walter F."/>
            <person name="Albersmeier A."/>
            <person name="Kalinowski J."/>
            <person name="Ruckert C."/>
        </authorList>
    </citation>
    <scope>NUCLEOTIDE SEQUENCE</scope>
    <source>
        <strain evidence="6">CGMCC 4.7308</strain>
    </source>
</reference>
<dbReference type="Gene3D" id="1.10.530.10">
    <property type="match status" value="1"/>
</dbReference>
<organism evidence="6 7">
    <name type="scientific">Nakamurella endophytica</name>
    <dbReference type="NCBI Taxonomy" id="1748367"/>
    <lineage>
        <taxon>Bacteria</taxon>
        <taxon>Bacillati</taxon>
        <taxon>Actinomycetota</taxon>
        <taxon>Actinomycetes</taxon>
        <taxon>Nakamurellales</taxon>
        <taxon>Nakamurellaceae</taxon>
        <taxon>Nakamurella</taxon>
    </lineage>
</organism>
<comment type="similarity">
    <text evidence="1">Belongs to the transglycosylase family. Rpf subfamily.</text>
</comment>
<dbReference type="AlphaFoldDB" id="A0A917WIB8"/>
<dbReference type="EMBL" id="BMNA01000006">
    <property type="protein sequence ID" value="GGM08578.1"/>
    <property type="molecule type" value="Genomic_DNA"/>
</dbReference>
<dbReference type="SUPFAM" id="SSF53955">
    <property type="entry name" value="Lysozyme-like"/>
    <property type="match status" value="1"/>
</dbReference>
<feature type="signal peptide" evidence="4">
    <location>
        <begin position="1"/>
        <end position="27"/>
    </location>
</feature>
<evidence type="ECO:0000313" key="7">
    <source>
        <dbReference type="Proteomes" id="UP000655208"/>
    </source>
</evidence>
<dbReference type="CDD" id="cd13925">
    <property type="entry name" value="RPF"/>
    <property type="match status" value="1"/>
</dbReference>
<dbReference type="InterPro" id="IPR036366">
    <property type="entry name" value="PGBDSf"/>
</dbReference>
<feature type="domain" description="Resuscitation-promoting factor core lysozyme-like" evidence="5">
    <location>
        <begin position="31"/>
        <end position="100"/>
    </location>
</feature>
<feature type="chain" id="PRO_5036711588" description="Resuscitation-promoting factor core lysozyme-like domain-containing protein" evidence="4">
    <location>
        <begin position="28"/>
        <end position="354"/>
    </location>
</feature>
<keyword evidence="4" id="KW-0732">Signal</keyword>
<evidence type="ECO:0000313" key="6">
    <source>
        <dbReference type="EMBL" id="GGM08578.1"/>
    </source>
</evidence>
<dbReference type="RefSeq" id="WP_188942993.1">
    <property type="nucleotide sequence ID" value="NZ_BMNA01000006.1"/>
</dbReference>
<evidence type="ECO:0000256" key="3">
    <source>
        <dbReference type="SAM" id="MobiDB-lite"/>
    </source>
</evidence>
<dbReference type="GO" id="GO:0016787">
    <property type="term" value="F:hydrolase activity"/>
    <property type="evidence" value="ECO:0007669"/>
    <property type="project" value="UniProtKB-KW"/>
</dbReference>
<proteinExistence type="inferred from homology"/>
<feature type="region of interest" description="Disordered" evidence="3">
    <location>
        <begin position="230"/>
        <end position="253"/>
    </location>
</feature>
<dbReference type="Proteomes" id="UP000655208">
    <property type="component" value="Unassembled WGS sequence"/>
</dbReference>
<dbReference type="InterPro" id="IPR023346">
    <property type="entry name" value="Lysozyme-like_dom_sf"/>
</dbReference>
<protein>
    <recommendedName>
        <fullName evidence="5">Resuscitation-promoting factor core lysozyme-like domain-containing protein</fullName>
    </recommendedName>
</protein>
<keyword evidence="7" id="KW-1185">Reference proteome</keyword>
<reference evidence="6" key="2">
    <citation type="submission" date="2020-09" db="EMBL/GenBank/DDBJ databases">
        <authorList>
            <person name="Sun Q."/>
            <person name="Zhou Y."/>
        </authorList>
    </citation>
    <scope>NUCLEOTIDE SEQUENCE</scope>
    <source>
        <strain evidence="6">CGMCC 4.7308</strain>
    </source>
</reference>
<keyword evidence="2" id="KW-0378">Hydrolase</keyword>
<dbReference type="InterPro" id="IPR010618">
    <property type="entry name" value="RPF"/>
</dbReference>
<evidence type="ECO:0000256" key="4">
    <source>
        <dbReference type="SAM" id="SignalP"/>
    </source>
</evidence>
<dbReference type="SUPFAM" id="SSF47090">
    <property type="entry name" value="PGBD-like"/>
    <property type="match status" value="2"/>
</dbReference>
<evidence type="ECO:0000256" key="2">
    <source>
        <dbReference type="ARBA" id="ARBA00022801"/>
    </source>
</evidence>
<dbReference type="Gene3D" id="1.10.101.10">
    <property type="entry name" value="PGBD-like superfamily/PGBD"/>
    <property type="match status" value="2"/>
</dbReference>
<dbReference type="InterPro" id="IPR036365">
    <property type="entry name" value="PGBD-like_sf"/>
</dbReference>
<feature type="compositionally biased region" description="Pro residues" evidence="3">
    <location>
        <begin position="231"/>
        <end position="253"/>
    </location>
</feature>
<name>A0A917WIB8_9ACTN</name>
<evidence type="ECO:0000256" key="1">
    <source>
        <dbReference type="ARBA" id="ARBA00010830"/>
    </source>
</evidence>
<evidence type="ECO:0000259" key="5">
    <source>
        <dbReference type="Pfam" id="PF06737"/>
    </source>
</evidence>
<accession>A0A917WIB8</accession>
<comment type="caution">
    <text evidence="6">The sequence shown here is derived from an EMBL/GenBank/DDBJ whole genome shotgun (WGS) entry which is preliminary data.</text>
</comment>